<keyword evidence="6" id="KW-0206">Cytoskeleton</keyword>
<feature type="compositionally biased region" description="Basic and acidic residues" evidence="10">
    <location>
        <begin position="709"/>
        <end position="724"/>
    </location>
</feature>
<dbReference type="InterPro" id="IPR040468">
    <property type="entry name" value="TRAF3IP1_N"/>
</dbReference>
<sequence length="779" mass="86102">MLVEYSLAGPRPHSFHAANPALETPLDDYVVLTQSTLGRFVHKPRLTPERLRKPPFRFLFDVFAEVSRQTGFGLDEVFGDLCEKPKLPTSREEKIAFMNRWLAVTARQVEHSELAKVSALNVVCGLEPQWTNYLLQCTAAAAWPGSCVQIKSEEESDRTNAEINSKEDTADDDLRQKSVKEHVPETGEEVHMQREKLGESGDVGVKSLLAAVERTVTETKFPALLDVLTDAVADCEGEPADEVYAELAHPPLVTCGVSAQSQRAPSPEILPAPTQVECCLEFDATLNKFDALQQACERTGILKPSTDMGPKADDMVSSGTVVENVRELPEGHKLLRTAALKNEKVTGGIAVAQNLIDDIERALEEKEVHATAMRTARAKRLAAAEGVRQRSEAEAAARAEQKALEHKIQAEEEDAAMVEERAARKAKHDAKLARKEEKEAQQMKAEELAKMKFPTSKLAATQDASGPRIVSCIGDEDYADDFEPDDSSDVLSSVYVPEVGENLGMSASIFESLKAQLKETFVPYLCNSMPTSLLRQYNDRELVRCLQQLLRELRRCLTHHKLDDLISEEHTSMAEELREQFPDDWLHHLQDASPLALCEKYNIVDLLDTLQSLAQLAVERLTENFGPITVWASTTSLLRYVPPAQIPAPSGATGRKGVKHRSPRAGTGSDGVEESSSPTGWRHGSQTGTRNDNLNMVQTASVQLGSTLARDRVTRSPRESREPVVRGPVNHYAFDSTLGPALWEQDAPLDTALRSEASLLRQGTSTAPRFQGTSYRRRF</sequence>
<dbReference type="GO" id="GO:0008017">
    <property type="term" value="F:microtubule binding"/>
    <property type="evidence" value="ECO:0007669"/>
    <property type="project" value="InterPro"/>
</dbReference>
<dbReference type="PANTHER" id="PTHR31363:SF0">
    <property type="entry name" value="TRAF3-INTERACTING PROTEIN 1"/>
    <property type="match status" value="1"/>
</dbReference>
<dbReference type="Gene3D" id="1.10.418.50">
    <property type="entry name" value="Microtubule-binding protein MIP-T3"/>
    <property type="match status" value="1"/>
</dbReference>
<dbReference type="InterPro" id="IPR042576">
    <property type="entry name" value="TRAF3IP1_N_sf"/>
</dbReference>
<accession>A0A7S1F6G2</accession>
<gene>
    <name evidence="12" type="ORF">NSCI0253_LOCUS20353</name>
</gene>
<feature type="compositionally biased region" description="Polar residues" evidence="10">
    <location>
        <begin position="674"/>
        <end position="706"/>
    </location>
</feature>
<reference evidence="12" key="1">
    <citation type="submission" date="2021-01" db="EMBL/GenBank/DDBJ databases">
        <authorList>
            <person name="Corre E."/>
            <person name="Pelletier E."/>
            <person name="Niang G."/>
            <person name="Scheremetjew M."/>
            <person name="Finn R."/>
            <person name="Kale V."/>
            <person name="Holt S."/>
            <person name="Cochrane G."/>
            <person name="Meng A."/>
            <person name="Brown T."/>
            <person name="Cohen L."/>
        </authorList>
    </citation>
    <scope>NUCLEOTIDE SEQUENCE</scope>
</reference>
<dbReference type="GO" id="GO:0036064">
    <property type="term" value="C:ciliary basal body"/>
    <property type="evidence" value="ECO:0007669"/>
    <property type="project" value="TreeGrafter"/>
</dbReference>
<protein>
    <recommendedName>
        <fullName evidence="11">TRAF3-interacting protein 1 N-terminal domain-containing protein</fullName>
    </recommendedName>
</protein>
<feature type="region of interest" description="Disordered" evidence="10">
    <location>
        <begin position="645"/>
        <end position="725"/>
    </location>
</feature>
<evidence type="ECO:0000256" key="5">
    <source>
        <dbReference type="ARBA" id="ARBA00023054"/>
    </source>
</evidence>
<comment type="subcellular location">
    <subcellularLocation>
        <location evidence="2">Cytoplasm</location>
        <location evidence="2">Cytoskeleton</location>
        <location evidence="2">Cilium axoneme</location>
    </subcellularLocation>
    <subcellularLocation>
        <location evidence="1">Cytoplasm</location>
        <location evidence="1">Cytoskeleton</location>
        <location evidence="1">Cilium basal body</location>
    </subcellularLocation>
</comment>
<name>A0A7S1F6G2_NOCSC</name>
<evidence type="ECO:0000256" key="10">
    <source>
        <dbReference type="SAM" id="MobiDB-lite"/>
    </source>
</evidence>
<dbReference type="GO" id="GO:0030992">
    <property type="term" value="C:intraciliary transport particle B"/>
    <property type="evidence" value="ECO:0007669"/>
    <property type="project" value="TreeGrafter"/>
</dbReference>
<dbReference type="GO" id="GO:0005930">
    <property type="term" value="C:axoneme"/>
    <property type="evidence" value="ECO:0007669"/>
    <property type="project" value="UniProtKB-SubCell"/>
</dbReference>
<evidence type="ECO:0000259" key="11">
    <source>
        <dbReference type="Pfam" id="PF10243"/>
    </source>
</evidence>
<evidence type="ECO:0000256" key="4">
    <source>
        <dbReference type="ARBA" id="ARBA00022794"/>
    </source>
</evidence>
<dbReference type="GO" id="GO:0060271">
    <property type="term" value="P:cilium assembly"/>
    <property type="evidence" value="ECO:0007669"/>
    <property type="project" value="TreeGrafter"/>
</dbReference>
<feature type="region of interest" description="Disordered" evidence="10">
    <location>
        <begin position="153"/>
        <end position="197"/>
    </location>
</feature>
<evidence type="ECO:0000256" key="2">
    <source>
        <dbReference type="ARBA" id="ARBA00004430"/>
    </source>
</evidence>
<evidence type="ECO:0000256" key="6">
    <source>
        <dbReference type="ARBA" id="ARBA00023212"/>
    </source>
</evidence>
<dbReference type="GO" id="GO:0042073">
    <property type="term" value="P:intraciliary transport"/>
    <property type="evidence" value="ECO:0007669"/>
    <property type="project" value="TreeGrafter"/>
</dbReference>
<dbReference type="EMBL" id="HBFQ01028927">
    <property type="protein sequence ID" value="CAD8846003.1"/>
    <property type="molecule type" value="Transcribed_RNA"/>
</dbReference>
<organism evidence="12">
    <name type="scientific">Noctiluca scintillans</name>
    <name type="common">Sea sparkle</name>
    <name type="synonym">Red tide dinoflagellate</name>
    <dbReference type="NCBI Taxonomy" id="2966"/>
    <lineage>
        <taxon>Eukaryota</taxon>
        <taxon>Sar</taxon>
        <taxon>Alveolata</taxon>
        <taxon>Dinophyceae</taxon>
        <taxon>Noctilucales</taxon>
        <taxon>Noctilucaceae</taxon>
        <taxon>Noctiluca</taxon>
    </lineage>
</organism>
<evidence type="ECO:0000256" key="7">
    <source>
        <dbReference type="ARBA" id="ARBA00023273"/>
    </source>
</evidence>
<feature type="domain" description="TRAF3-interacting protein 1 N-terminal" evidence="11">
    <location>
        <begin position="32"/>
        <end position="142"/>
    </location>
</feature>
<evidence type="ECO:0000313" key="12">
    <source>
        <dbReference type="EMBL" id="CAD8846003.1"/>
    </source>
</evidence>
<dbReference type="Pfam" id="PF10243">
    <property type="entry name" value="MIP-T3"/>
    <property type="match status" value="1"/>
</dbReference>
<keyword evidence="4" id="KW-0970">Cilium biogenesis/degradation</keyword>
<keyword evidence="3" id="KW-0963">Cytoplasm</keyword>
<evidence type="ECO:0000256" key="3">
    <source>
        <dbReference type="ARBA" id="ARBA00022490"/>
    </source>
</evidence>
<keyword evidence="7" id="KW-0966">Cell projection</keyword>
<dbReference type="GO" id="GO:0070507">
    <property type="term" value="P:regulation of microtubule cytoskeleton organization"/>
    <property type="evidence" value="ECO:0007669"/>
    <property type="project" value="TreeGrafter"/>
</dbReference>
<evidence type="ECO:0000256" key="9">
    <source>
        <dbReference type="SAM" id="Coils"/>
    </source>
</evidence>
<dbReference type="PANTHER" id="PTHR31363">
    <property type="entry name" value="TRAF3-INTERACTING PROTEIN 1"/>
    <property type="match status" value="1"/>
</dbReference>
<keyword evidence="5 9" id="KW-0175">Coiled coil</keyword>
<dbReference type="AlphaFoldDB" id="A0A7S1F6G2"/>
<comment type="similarity">
    <text evidence="8">Belongs to the TRAF3IP1 family.</text>
</comment>
<evidence type="ECO:0000256" key="1">
    <source>
        <dbReference type="ARBA" id="ARBA00004120"/>
    </source>
</evidence>
<proteinExistence type="inferred from homology"/>
<dbReference type="InterPro" id="IPR018799">
    <property type="entry name" value="TRAF3IP1"/>
</dbReference>
<evidence type="ECO:0000256" key="8">
    <source>
        <dbReference type="ARBA" id="ARBA00043971"/>
    </source>
</evidence>
<feature type="coiled-coil region" evidence="9">
    <location>
        <begin position="394"/>
        <end position="443"/>
    </location>
</feature>